<dbReference type="Proteomes" id="UP000256709">
    <property type="component" value="Unassembled WGS sequence"/>
</dbReference>
<dbReference type="InterPro" id="IPR011611">
    <property type="entry name" value="PfkB_dom"/>
</dbReference>
<dbReference type="PROSITE" id="PS00584">
    <property type="entry name" value="PFKB_KINASES_2"/>
    <property type="match status" value="1"/>
</dbReference>
<accession>A0A3E0VPX1</accession>
<dbReference type="Gene3D" id="3.40.1190.20">
    <property type="match status" value="1"/>
</dbReference>
<gene>
    <name evidence="7" type="ORF">B7R21_11100</name>
</gene>
<evidence type="ECO:0000256" key="3">
    <source>
        <dbReference type="ARBA" id="ARBA00022777"/>
    </source>
</evidence>
<dbReference type="OrthoDB" id="9808601at2"/>
<proteinExistence type="inferred from homology"/>
<dbReference type="PANTHER" id="PTHR43320">
    <property type="entry name" value="SUGAR KINASE"/>
    <property type="match status" value="1"/>
</dbReference>
<dbReference type="InterPro" id="IPR002139">
    <property type="entry name" value="Ribo/fructo_kinase"/>
</dbReference>
<evidence type="ECO:0000256" key="2">
    <source>
        <dbReference type="ARBA" id="ARBA00022679"/>
    </source>
</evidence>
<dbReference type="InterPro" id="IPR029056">
    <property type="entry name" value="Ribokinase-like"/>
</dbReference>
<sequence length="357" mass="36670">MAGASRSTSTSRGTTFGSPARSRVRGAPSRVSDVNPHVRVVIVGDVFDDIIVRPTSGIRTDTDTLASIERRAGGSAANTAAWLGSLGTLVDFVGRTNVTDTSRHENLLRDSGVTPHLAGELVLPTGTIVVIVEANDTRTMLTEKGANVDTSPADLTDSMLSAAAHLHFTGYTLFSGQPVAGFTDLVRRAKAHGVTVSVDPGSSGFIVDHGVRGFLEAVEGVDILFPNLDEGRELSGRTDAAGIVDALAEHFPVVALTLGRRGALVGAGTGVDALRIPISCVPAEPRDTTGAGDAFDAGFLAGLFDGLTASDRPLAAQGEGLRRRLEQAGTSGVAAATRAIQIVGARPGGVVPHDALG</sequence>
<dbReference type="InterPro" id="IPR052700">
    <property type="entry name" value="Carb_kinase_PfkB-like"/>
</dbReference>
<dbReference type="EMBL" id="NBXA01000022">
    <property type="protein sequence ID" value="RFA12054.1"/>
    <property type="molecule type" value="Genomic_DNA"/>
</dbReference>
<dbReference type="GO" id="GO:0016301">
    <property type="term" value="F:kinase activity"/>
    <property type="evidence" value="ECO:0007669"/>
    <property type="project" value="UniProtKB-KW"/>
</dbReference>
<dbReference type="PANTHER" id="PTHR43320:SF3">
    <property type="entry name" value="CARBOHYDRATE KINASE PFKB DOMAIN-CONTAINING PROTEIN"/>
    <property type="match status" value="1"/>
</dbReference>
<evidence type="ECO:0000256" key="4">
    <source>
        <dbReference type="RuleBase" id="RU003704"/>
    </source>
</evidence>
<organism evidence="7 8">
    <name type="scientific">Subtercola boreus</name>
    <dbReference type="NCBI Taxonomy" id="120213"/>
    <lineage>
        <taxon>Bacteria</taxon>
        <taxon>Bacillati</taxon>
        <taxon>Actinomycetota</taxon>
        <taxon>Actinomycetes</taxon>
        <taxon>Micrococcales</taxon>
        <taxon>Microbacteriaceae</taxon>
        <taxon>Subtercola</taxon>
    </lineage>
</organism>
<name>A0A3E0VPX1_9MICO</name>
<evidence type="ECO:0000313" key="8">
    <source>
        <dbReference type="Proteomes" id="UP000256709"/>
    </source>
</evidence>
<dbReference type="Pfam" id="PF00294">
    <property type="entry name" value="PfkB"/>
    <property type="match status" value="1"/>
</dbReference>
<feature type="domain" description="Carbohydrate kinase PfkB" evidence="6">
    <location>
        <begin position="40"/>
        <end position="346"/>
    </location>
</feature>
<feature type="compositionally biased region" description="Low complexity" evidence="5">
    <location>
        <begin position="1"/>
        <end position="15"/>
    </location>
</feature>
<keyword evidence="3 4" id="KW-0418">Kinase</keyword>
<comment type="similarity">
    <text evidence="1 4">Belongs to the carbohydrate kinase PfkB family.</text>
</comment>
<keyword evidence="2 4" id="KW-0808">Transferase</keyword>
<reference evidence="7 8" key="1">
    <citation type="submission" date="2017-04" db="EMBL/GenBank/DDBJ databases">
        <title>Comparative genome analysis of Subtercola boreus.</title>
        <authorList>
            <person name="Cho Y.-J."/>
            <person name="Cho A."/>
            <person name="Kim O.-S."/>
            <person name="Lee J.-I."/>
        </authorList>
    </citation>
    <scope>NUCLEOTIDE SEQUENCE [LARGE SCALE GENOMIC DNA]</scope>
    <source>
        <strain evidence="7 8">P27444</strain>
    </source>
</reference>
<dbReference type="PRINTS" id="PR00990">
    <property type="entry name" value="RIBOKINASE"/>
</dbReference>
<evidence type="ECO:0000256" key="5">
    <source>
        <dbReference type="SAM" id="MobiDB-lite"/>
    </source>
</evidence>
<comment type="caution">
    <text evidence="7">The sequence shown here is derived from an EMBL/GenBank/DDBJ whole genome shotgun (WGS) entry which is preliminary data.</text>
</comment>
<dbReference type="AlphaFoldDB" id="A0A3E0VPX1"/>
<evidence type="ECO:0000256" key="1">
    <source>
        <dbReference type="ARBA" id="ARBA00010688"/>
    </source>
</evidence>
<feature type="region of interest" description="Disordered" evidence="5">
    <location>
        <begin position="1"/>
        <end position="30"/>
    </location>
</feature>
<protein>
    <recommendedName>
        <fullName evidence="6">Carbohydrate kinase PfkB domain-containing protein</fullName>
    </recommendedName>
</protein>
<evidence type="ECO:0000313" key="7">
    <source>
        <dbReference type="EMBL" id="RFA12054.1"/>
    </source>
</evidence>
<dbReference type="InterPro" id="IPR002173">
    <property type="entry name" value="Carboh/pur_kinase_PfkB_CS"/>
</dbReference>
<dbReference type="SUPFAM" id="SSF53613">
    <property type="entry name" value="Ribokinase-like"/>
    <property type="match status" value="1"/>
</dbReference>
<evidence type="ECO:0000259" key="6">
    <source>
        <dbReference type="Pfam" id="PF00294"/>
    </source>
</evidence>